<feature type="signal peptide" evidence="1">
    <location>
        <begin position="1"/>
        <end position="30"/>
    </location>
</feature>
<sequence>MDRKKFAKKILSLFLASAMIIGIAPVNTFAETTKANWTIDEKKEAEMSFWRLSNRNDITVVANAEGFKTPSINYIGTYVNDEGKTVLRLSFRMFQNLSSGVWSKALFKFDKDLYDLIDFSSPKTGMYKGAENGVWHDSAAYKDVSIFTDVVSSISGAVNVKEQNLDNNGNKLGGSARLEIPIDLVLKDGKTVDDLVGQPHVQMRITNKDYSQVFCVAGTEKTTKTADPNSAVNNDLIVTPYNSYTFMTYVPSKNNNADVNTVSDFNNDQQFYSANSYAKYNEEGGYLDVFHKQSKLNSADNIGGENFAFRQVFNEKFAEVLKPQDQSGTVAKVFTANQQGEMWKTTKPISITKDQLNTSANSDLNPGFTGIQVASNSGTIGQKFAGLNTVLTNAKPQESYLNSATTEFNSGLPTITRYYIDKDKVAAKGLKLDDLAAFDFYSTFILDGTKKFIEYTATNNTSSDIVLAPNSKLGLTYADNPTSTPNLELVKYSLTFGDDAYKIELRSNFKHTGKGLNYEYNLIPGMTIKAGEKIAFRTMKYNKPPTKVTLTLPGKDGKKTIDLLPDQKGAEKTTPRRLDYITTYAGGSATQSGLNPDIDELFTDSKNITGRTRYKQATIKLFYPDGSEYPFTIADQKTRTKMNINGAELDGYTFTTEGKTGFTMPADLVKDSVIGITNTDAIKAAVESEKVEEKVQAKVTFDLNGGKLPTTVKSFEGFKANDATNLAGTEFAYKLARASETAPVVRIAPMNEKAATDEGYTPNGFKVDKYIDHNGDDLTGDALALRKIVSEKPTKSGVEFYGWTTEKVNSVDQYNKLKELQTADQAKDKTKAYKFTEKSPIITGTTVYAFYGPAKSVVANPVQKYDEANDKQYIEIAPEAGETLAKNATYKLVTKNEDGTYAPVESLTATTKEDGTPVFDITGLPSDKFDPNADYYIETTETKKDPSYSAIPIKIDKKGPKFVGDGKNDLVVTQDPYGYQVTVAANAQDDSGILRVYLDDDKNNGYYKANASQQSGGFKATLQNQQGEEKTVTVTAVDKFGNKSTATHTFMPQIKDIVLETMRPRAGKDFVTVTSAVGATIKVELNGQVIGKQTLESETEKIKLSQKLTKGDRLVITATLDDNVKTMKSRVR</sequence>
<comment type="caution">
    <text evidence="2">The sequence shown here is derived from an EMBL/GenBank/DDBJ whole genome shotgun (WGS) entry which is preliminary data.</text>
</comment>
<protein>
    <recommendedName>
        <fullName evidence="4">Repeat protein</fullName>
    </recommendedName>
</protein>
<evidence type="ECO:0008006" key="4">
    <source>
        <dbReference type="Google" id="ProtNLM"/>
    </source>
</evidence>
<dbReference type="RefSeq" id="WP_094209010.1">
    <property type="nucleotide sequence ID" value="NZ_NDYE01000019.1"/>
</dbReference>
<evidence type="ECO:0000313" key="2">
    <source>
        <dbReference type="EMBL" id="OXZ31141.1"/>
    </source>
</evidence>
<organism evidence="2 3">
    <name type="scientific">Finegoldia magna</name>
    <name type="common">Peptostreptococcus magnus</name>
    <dbReference type="NCBI Taxonomy" id="1260"/>
    <lineage>
        <taxon>Bacteria</taxon>
        <taxon>Bacillati</taxon>
        <taxon>Bacillota</taxon>
        <taxon>Tissierellia</taxon>
        <taxon>Tissierellales</taxon>
        <taxon>Peptoniphilaceae</taxon>
        <taxon>Finegoldia</taxon>
    </lineage>
</organism>
<reference evidence="3" key="1">
    <citation type="submission" date="2017-04" db="EMBL/GenBank/DDBJ databases">
        <title>Finegoldia magna isolated from orthopedic joint implant-associated infections.</title>
        <authorList>
            <person name="Bjorklund S."/>
            <person name="Bruggemann H."/>
            <person name="Jensen A."/>
            <person name="Hellmark B."/>
            <person name="Soderquist B."/>
        </authorList>
    </citation>
    <scope>NUCLEOTIDE SEQUENCE [LARGE SCALE GENOMIC DNA]</scope>
    <source>
        <strain evidence="3">12T273</strain>
    </source>
</reference>
<dbReference type="Proteomes" id="UP000215546">
    <property type="component" value="Unassembled WGS sequence"/>
</dbReference>
<proteinExistence type="predicted"/>
<gene>
    <name evidence="2" type="ORF">B9N55_08615</name>
</gene>
<keyword evidence="1" id="KW-0732">Signal</keyword>
<dbReference type="EMBL" id="NDYE01000019">
    <property type="protein sequence ID" value="OXZ31141.1"/>
    <property type="molecule type" value="Genomic_DNA"/>
</dbReference>
<evidence type="ECO:0000256" key="1">
    <source>
        <dbReference type="SAM" id="SignalP"/>
    </source>
</evidence>
<evidence type="ECO:0000313" key="3">
    <source>
        <dbReference type="Proteomes" id="UP000215546"/>
    </source>
</evidence>
<feature type="chain" id="PRO_5012692097" description="Repeat protein" evidence="1">
    <location>
        <begin position="31"/>
        <end position="1132"/>
    </location>
</feature>
<dbReference type="AlphaFoldDB" id="A0A233VFI1"/>
<accession>A0A233VFI1</accession>
<name>A0A233VFI1_FINMA</name>